<feature type="transmembrane region" description="Helical" evidence="9">
    <location>
        <begin position="421"/>
        <end position="441"/>
    </location>
</feature>
<comment type="caution">
    <text evidence="10">The sequence shown here is derived from an EMBL/GenBank/DDBJ whole genome shotgun (WGS) entry which is preliminary data.</text>
</comment>
<feature type="region of interest" description="Disordered" evidence="8">
    <location>
        <begin position="1"/>
        <end position="21"/>
    </location>
</feature>
<evidence type="ECO:0000256" key="5">
    <source>
        <dbReference type="ARBA" id="ARBA00023136"/>
    </source>
</evidence>
<organism evidence="10 11">
    <name type="scientific">Gibberella intermedia</name>
    <name type="common">Bulb rot disease fungus</name>
    <name type="synonym">Fusarium proliferatum</name>
    <dbReference type="NCBI Taxonomy" id="948311"/>
    <lineage>
        <taxon>Eukaryota</taxon>
        <taxon>Fungi</taxon>
        <taxon>Dikarya</taxon>
        <taxon>Ascomycota</taxon>
        <taxon>Pezizomycotina</taxon>
        <taxon>Sordariomycetes</taxon>
        <taxon>Hypocreomycetidae</taxon>
        <taxon>Hypocreales</taxon>
        <taxon>Nectriaceae</taxon>
        <taxon>Fusarium</taxon>
        <taxon>Fusarium fujikuroi species complex</taxon>
    </lineage>
</organism>
<dbReference type="GO" id="GO:0016020">
    <property type="term" value="C:membrane"/>
    <property type="evidence" value="ECO:0007669"/>
    <property type="project" value="UniProtKB-SubCell"/>
</dbReference>
<comment type="subcellular location">
    <subcellularLocation>
        <location evidence="1">Membrane</location>
        <topology evidence="1">Multi-pass membrane protein</topology>
    </subcellularLocation>
</comment>
<keyword evidence="6" id="KW-0325">Glycoprotein</keyword>
<dbReference type="AlphaFoldDB" id="A0A365NLR9"/>
<evidence type="ECO:0008006" key="12">
    <source>
        <dbReference type="Google" id="ProtNLM"/>
    </source>
</evidence>
<dbReference type="InterPro" id="IPR011701">
    <property type="entry name" value="MFS"/>
</dbReference>
<feature type="transmembrane region" description="Helical" evidence="9">
    <location>
        <begin position="295"/>
        <end position="319"/>
    </location>
</feature>
<accession>A0A365NLR9</accession>
<gene>
    <name evidence="10" type="ORF">FPRO05_00130</name>
</gene>
<evidence type="ECO:0000256" key="9">
    <source>
        <dbReference type="SAM" id="Phobius"/>
    </source>
</evidence>
<feature type="transmembrane region" description="Helical" evidence="9">
    <location>
        <begin position="196"/>
        <end position="215"/>
    </location>
</feature>
<name>A0A365NLR9_GIBIN</name>
<dbReference type="InterPro" id="IPR036259">
    <property type="entry name" value="MFS_trans_sf"/>
</dbReference>
<dbReference type="GO" id="GO:0022857">
    <property type="term" value="F:transmembrane transporter activity"/>
    <property type="evidence" value="ECO:0007669"/>
    <property type="project" value="InterPro"/>
</dbReference>
<reference evidence="10 11" key="1">
    <citation type="submission" date="2017-12" db="EMBL/GenBank/DDBJ databases">
        <title>Genome sequence of the mycotoxigenic crop pathogen Fusarium proliferatum, strain ITEM 2341 from Date Palm.</title>
        <authorList>
            <person name="Almiman B.F."/>
            <person name="Shittu T.A."/>
            <person name="Muthumeenakshi S."/>
            <person name="Baroncelli R."/>
            <person name="Sreenivasaprasada S."/>
        </authorList>
    </citation>
    <scope>NUCLEOTIDE SEQUENCE [LARGE SCALE GENOMIC DNA]</scope>
    <source>
        <strain evidence="10 11">ITEM 2341</strain>
    </source>
</reference>
<evidence type="ECO:0000256" key="6">
    <source>
        <dbReference type="ARBA" id="ARBA00023180"/>
    </source>
</evidence>
<sequence>MASTQTTDSGDQKKAAAMPSEQISVHDGYSESVNTYTTALKLAAAHEGDEIDAVAEKKLVRKIDWLLMPLMCATYALQYYDKAIIGHAAIFGLREDLDLMEGLRYSNTTLIFYCGFILGCYPITLLGQKLPTAKVCAAICFVWGAVVASTVGCSSYEGFMTNRFFLGLIESGVSPVFMLVTSKWYTNEEQVLRSGFWYSCSGGVNLISPLINYGLGSIHGHLAGWKAMYLFAGLFTVAWSFVIWAFFPDSPATAKHLSEEERALAILRLRRNNTGFENTKLSPRQIWDTLKSYQFWSVFILSMLCSTASGASNTFASLVFKGMGFNVFHTLLLNVPLGAMAFITIIGSGWLGRRFQNMRHRIYSVACIPVIIGCCLLWKLPRENTGGRIAGVYLVTFFGSCYVQVIAFGTCNFAGYTKKTVVAAGIFVAWCLGNIIGPLLFSAKYAPGYNQSFTGIMICFAIAVGVCEATRFMLARENAQRDANYGRPGVSHGLEDITEKENKDFSDGEPPGNAVHPTAAERTAPGSPGSAHGTNHQFSPNRPPEVSPLQASQSNTPVGEPSSSETQPSGVAFEPASEVSATCAEILQASDAEAIHCFRFVLAPSIDRKQPETTVLATMWKLAIHSPMVLHMICALGAQQSCILDRQKCELDASTEHARRVRAAEHYGASLRLLVIAAAEDTGQIGELDLILATLWLMLEYEQRFGDGSGSGLSAHLKGAGSILQGRIHKLRDMVEDDDSSIWSPTQEYGLQSPTVHSKNWTISDFASRIVVWISYKDGAAALNGFGGFFNELLGEVLADPNEDYARSLIRGFDALQKRANRAYSDNFDRELPHELLLEDVHSRPLFYLYGNTGQIKFLLSRLVALRDSDELVFEESRRQVAQLLNATTDRYAEFLDIAHTLHVAPSGPHRTFVVNTRIICAHYHAAVLCYFRIVRGDALLDSRQRAALSRILNIGHQTYADEGKADMTALAWPLFVTALETDDALHRTWIMERYETMCEQGENYRRAHAALKAAFSMQRYHERRVDLLELLRNTSRHNRFLI</sequence>
<feature type="compositionally biased region" description="Polar residues" evidence="8">
    <location>
        <begin position="549"/>
        <end position="569"/>
    </location>
</feature>
<evidence type="ECO:0000256" key="7">
    <source>
        <dbReference type="ARBA" id="ARBA00023242"/>
    </source>
</evidence>
<feature type="transmembrane region" description="Helical" evidence="9">
    <location>
        <begin position="362"/>
        <end position="380"/>
    </location>
</feature>
<feature type="transmembrane region" description="Helical" evidence="9">
    <location>
        <begin position="453"/>
        <end position="474"/>
    </location>
</feature>
<dbReference type="PANTHER" id="PTHR43791:SF74">
    <property type="entry name" value="TRANSPORTER, PUTATIVE (AFU_ORTHOLOGUE AFUA_1G17530)-RELATED"/>
    <property type="match status" value="1"/>
</dbReference>
<dbReference type="PANTHER" id="PTHR43791">
    <property type="entry name" value="PERMEASE-RELATED"/>
    <property type="match status" value="1"/>
</dbReference>
<feature type="transmembrane region" description="Helical" evidence="9">
    <location>
        <begin position="132"/>
        <end position="152"/>
    </location>
</feature>
<evidence type="ECO:0000313" key="11">
    <source>
        <dbReference type="Proteomes" id="UP000251714"/>
    </source>
</evidence>
<keyword evidence="3 9" id="KW-0812">Transmembrane</keyword>
<keyword evidence="2" id="KW-0813">Transport</keyword>
<dbReference type="Pfam" id="PF11951">
    <property type="entry name" value="Fungal_trans_2"/>
    <property type="match status" value="1"/>
</dbReference>
<proteinExistence type="predicted"/>
<keyword evidence="5 9" id="KW-0472">Membrane</keyword>
<feature type="transmembrane region" description="Helical" evidence="9">
    <location>
        <begin position="110"/>
        <end position="126"/>
    </location>
</feature>
<dbReference type="InterPro" id="IPR021858">
    <property type="entry name" value="Fun_TF"/>
</dbReference>
<feature type="region of interest" description="Disordered" evidence="8">
    <location>
        <begin position="501"/>
        <end position="574"/>
    </location>
</feature>
<keyword evidence="4 9" id="KW-1133">Transmembrane helix</keyword>
<keyword evidence="7" id="KW-0539">Nucleus</keyword>
<feature type="transmembrane region" description="Helical" evidence="9">
    <location>
        <begin position="227"/>
        <end position="247"/>
    </location>
</feature>
<evidence type="ECO:0000256" key="2">
    <source>
        <dbReference type="ARBA" id="ARBA00022448"/>
    </source>
</evidence>
<feature type="transmembrane region" description="Helical" evidence="9">
    <location>
        <begin position="331"/>
        <end position="350"/>
    </location>
</feature>
<dbReference type="Pfam" id="PF07690">
    <property type="entry name" value="MFS_1"/>
    <property type="match status" value="1"/>
</dbReference>
<evidence type="ECO:0000256" key="4">
    <source>
        <dbReference type="ARBA" id="ARBA00022989"/>
    </source>
</evidence>
<feature type="transmembrane region" description="Helical" evidence="9">
    <location>
        <begin position="392"/>
        <end position="415"/>
    </location>
</feature>
<evidence type="ECO:0000256" key="1">
    <source>
        <dbReference type="ARBA" id="ARBA00004141"/>
    </source>
</evidence>
<feature type="transmembrane region" description="Helical" evidence="9">
    <location>
        <begin position="164"/>
        <end position="184"/>
    </location>
</feature>
<evidence type="ECO:0000256" key="3">
    <source>
        <dbReference type="ARBA" id="ARBA00022692"/>
    </source>
</evidence>
<dbReference type="Gene3D" id="1.20.1250.20">
    <property type="entry name" value="MFS general substrate transporter like domains"/>
    <property type="match status" value="2"/>
</dbReference>
<dbReference type="EMBL" id="PKMI01000001">
    <property type="protein sequence ID" value="RBA21781.1"/>
    <property type="molecule type" value="Genomic_DNA"/>
</dbReference>
<evidence type="ECO:0000313" key="10">
    <source>
        <dbReference type="EMBL" id="RBA21781.1"/>
    </source>
</evidence>
<dbReference type="Proteomes" id="UP000251714">
    <property type="component" value="Unassembled WGS sequence"/>
</dbReference>
<evidence type="ECO:0000256" key="8">
    <source>
        <dbReference type="SAM" id="MobiDB-lite"/>
    </source>
</evidence>
<protein>
    <recommendedName>
        <fullName evidence="12">Major facilitator superfamily (MFS) profile domain-containing protein</fullName>
    </recommendedName>
</protein>
<dbReference type="SUPFAM" id="SSF103473">
    <property type="entry name" value="MFS general substrate transporter"/>
    <property type="match status" value="1"/>
</dbReference>